<evidence type="ECO:0000259" key="9">
    <source>
        <dbReference type="PROSITE" id="PS51755"/>
    </source>
</evidence>
<dbReference type="Pfam" id="PF00072">
    <property type="entry name" value="Response_reg"/>
    <property type="match status" value="1"/>
</dbReference>
<feature type="modified residue" description="4-aspartylphosphate" evidence="6">
    <location>
        <position position="59"/>
    </location>
</feature>
<keyword evidence="4 7" id="KW-0238">DNA-binding</keyword>
<dbReference type="Gene3D" id="1.10.10.10">
    <property type="entry name" value="Winged helix-like DNA-binding domain superfamily/Winged helix DNA-binding domain"/>
    <property type="match status" value="1"/>
</dbReference>
<keyword evidence="3" id="KW-0805">Transcription regulation</keyword>
<dbReference type="EMBL" id="VFOQ01000001">
    <property type="protein sequence ID" value="TQL61945.1"/>
    <property type="molecule type" value="Genomic_DNA"/>
</dbReference>
<evidence type="ECO:0000256" key="1">
    <source>
        <dbReference type="ARBA" id="ARBA00022553"/>
    </source>
</evidence>
<dbReference type="FunFam" id="3.40.50.2300:FF:000002">
    <property type="entry name" value="DNA-binding response regulator PhoP"/>
    <property type="match status" value="1"/>
</dbReference>
<reference evidence="10 11" key="1">
    <citation type="submission" date="2019-06" db="EMBL/GenBank/DDBJ databases">
        <title>Sequencing the genomes of 1000 actinobacteria strains.</title>
        <authorList>
            <person name="Klenk H.-P."/>
        </authorList>
    </citation>
    <scope>NUCLEOTIDE SEQUENCE [LARGE SCALE GENOMIC DNA]</scope>
    <source>
        <strain evidence="10 11">DSM 18082</strain>
    </source>
</reference>
<dbReference type="Proteomes" id="UP000319514">
    <property type="component" value="Unassembled WGS sequence"/>
</dbReference>
<evidence type="ECO:0000256" key="5">
    <source>
        <dbReference type="ARBA" id="ARBA00023163"/>
    </source>
</evidence>
<dbReference type="Gene3D" id="3.40.50.2300">
    <property type="match status" value="1"/>
</dbReference>
<gene>
    <name evidence="10" type="ORF">FB474_3371</name>
</gene>
<dbReference type="SMART" id="SM00448">
    <property type="entry name" value="REC"/>
    <property type="match status" value="1"/>
</dbReference>
<organism evidence="10 11">
    <name type="scientific">Oryzihumus leptocrescens</name>
    <dbReference type="NCBI Taxonomy" id="297536"/>
    <lineage>
        <taxon>Bacteria</taxon>
        <taxon>Bacillati</taxon>
        <taxon>Actinomycetota</taxon>
        <taxon>Actinomycetes</taxon>
        <taxon>Micrococcales</taxon>
        <taxon>Intrasporangiaceae</taxon>
        <taxon>Oryzihumus</taxon>
    </lineage>
</organism>
<feature type="domain" description="Response regulatory" evidence="8">
    <location>
        <begin position="10"/>
        <end position="124"/>
    </location>
</feature>
<dbReference type="InterPro" id="IPR039420">
    <property type="entry name" value="WalR-like"/>
</dbReference>
<evidence type="ECO:0000256" key="7">
    <source>
        <dbReference type="PROSITE-ProRule" id="PRU01091"/>
    </source>
</evidence>
<dbReference type="InterPro" id="IPR036388">
    <property type="entry name" value="WH-like_DNA-bd_sf"/>
</dbReference>
<dbReference type="GO" id="GO:0032993">
    <property type="term" value="C:protein-DNA complex"/>
    <property type="evidence" value="ECO:0007669"/>
    <property type="project" value="TreeGrafter"/>
</dbReference>
<dbReference type="InterPro" id="IPR016032">
    <property type="entry name" value="Sig_transdc_resp-reg_C-effctor"/>
</dbReference>
<dbReference type="PANTHER" id="PTHR48111:SF37">
    <property type="entry name" value="RESPONSE REGULATOR PROTEIN CARR"/>
    <property type="match status" value="1"/>
</dbReference>
<dbReference type="Gene3D" id="6.10.250.690">
    <property type="match status" value="1"/>
</dbReference>
<dbReference type="InterPro" id="IPR001867">
    <property type="entry name" value="OmpR/PhoB-type_DNA-bd"/>
</dbReference>
<dbReference type="GO" id="GO:0000156">
    <property type="term" value="F:phosphorelay response regulator activity"/>
    <property type="evidence" value="ECO:0007669"/>
    <property type="project" value="TreeGrafter"/>
</dbReference>
<dbReference type="GO" id="GO:0005829">
    <property type="term" value="C:cytosol"/>
    <property type="evidence" value="ECO:0007669"/>
    <property type="project" value="TreeGrafter"/>
</dbReference>
<feature type="domain" description="OmpR/PhoB-type" evidence="9">
    <location>
        <begin position="131"/>
        <end position="228"/>
    </location>
</feature>
<evidence type="ECO:0000256" key="2">
    <source>
        <dbReference type="ARBA" id="ARBA00023012"/>
    </source>
</evidence>
<dbReference type="PANTHER" id="PTHR48111">
    <property type="entry name" value="REGULATOR OF RPOS"/>
    <property type="match status" value="1"/>
</dbReference>
<dbReference type="GO" id="GO:0000976">
    <property type="term" value="F:transcription cis-regulatory region binding"/>
    <property type="evidence" value="ECO:0007669"/>
    <property type="project" value="TreeGrafter"/>
</dbReference>
<evidence type="ECO:0000256" key="6">
    <source>
        <dbReference type="PROSITE-ProRule" id="PRU00169"/>
    </source>
</evidence>
<dbReference type="SUPFAM" id="SSF46894">
    <property type="entry name" value="C-terminal effector domain of the bipartite response regulators"/>
    <property type="match status" value="1"/>
</dbReference>
<dbReference type="InterPro" id="IPR001789">
    <property type="entry name" value="Sig_transdc_resp-reg_receiver"/>
</dbReference>
<dbReference type="AlphaFoldDB" id="A0A542ZNM6"/>
<dbReference type="SUPFAM" id="SSF52172">
    <property type="entry name" value="CheY-like"/>
    <property type="match status" value="1"/>
</dbReference>
<evidence type="ECO:0000313" key="11">
    <source>
        <dbReference type="Proteomes" id="UP000319514"/>
    </source>
</evidence>
<evidence type="ECO:0000256" key="3">
    <source>
        <dbReference type="ARBA" id="ARBA00023015"/>
    </source>
</evidence>
<evidence type="ECO:0000259" key="8">
    <source>
        <dbReference type="PROSITE" id="PS50110"/>
    </source>
</evidence>
<dbReference type="PROSITE" id="PS50110">
    <property type="entry name" value="RESPONSE_REGULATORY"/>
    <property type="match status" value="1"/>
</dbReference>
<accession>A0A542ZNM6</accession>
<keyword evidence="1 6" id="KW-0597">Phosphoprotein</keyword>
<keyword evidence="5" id="KW-0804">Transcription</keyword>
<evidence type="ECO:0000313" key="10">
    <source>
        <dbReference type="EMBL" id="TQL61945.1"/>
    </source>
</evidence>
<sequence>MILARMEACRVLLVEDDDSLRHTVARALRRHHFRVTTARDGRSALAQLEDEGADLIVLDIGLPDADGRDVCQALRAKGDTTPVLFMTARGQVADVLSGFSVGGDDYVSKPFELAELLARVTALLRRVEWSPPVDPLAQTHLDPKAHTLVSATASVPLSPTEFRILAALMGAPGSAVRRHLLFAAAWPDGAKVSDNALDQYIARLRRKLAAADPDRQIKTIHGVGYRYS</sequence>
<dbReference type="CDD" id="cd00383">
    <property type="entry name" value="trans_reg_C"/>
    <property type="match status" value="1"/>
</dbReference>
<dbReference type="GO" id="GO:0006355">
    <property type="term" value="P:regulation of DNA-templated transcription"/>
    <property type="evidence" value="ECO:0007669"/>
    <property type="project" value="InterPro"/>
</dbReference>
<feature type="DNA-binding region" description="OmpR/PhoB-type" evidence="7">
    <location>
        <begin position="131"/>
        <end position="228"/>
    </location>
</feature>
<name>A0A542ZNM6_9MICO</name>
<protein>
    <submittedName>
        <fullName evidence="10">Two-component system response regulator MprA</fullName>
    </submittedName>
</protein>
<dbReference type="SMART" id="SM00862">
    <property type="entry name" value="Trans_reg_C"/>
    <property type="match status" value="1"/>
</dbReference>
<dbReference type="Pfam" id="PF00486">
    <property type="entry name" value="Trans_reg_C"/>
    <property type="match status" value="1"/>
</dbReference>
<evidence type="ECO:0000256" key="4">
    <source>
        <dbReference type="ARBA" id="ARBA00023125"/>
    </source>
</evidence>
<comment type="caution">
    <text evidence="10">The sequence shown here is derived from an EMBL/GenBank/DDBJ whole genome shotgun (WGS) entry which is preliminary data.</text>
</comment>
<dbReference type="PROSITE" id="PS51755">
    <property type="entry name" value="OMPR_PHOB"/>
    <property type="match status" value="1"/>
</dbReference>
<proteinExistence type="predicted"/>
<dbReference type="InterPro" id="IPR011006">
    <property type="entry name" value="CheY-like_superfamily"/>
</dbReference>
<keyword evidence="2" id="KW-0902">Two-component regulatory system</keyword>
<keyword evidence="11" id="KW-1185">Reference proteome</keyword>